<dbReference type="GO" id="GO:0005507">
    <property type="term" value="F:copper ion binding"/>
    <property type="evidence" value="ECO:0007669"/>
    <property type="project" value="InterPro"/>
</dbReference>
<dbReference type="GO" id="GO:0005886">
    <property type="term" value="C:plasma membrane"/>
    <property type="evidence" value="ECO:0007669"/>
    <property type="project" value="UniProtKB-SubCell"/>
</dbReference>
<dbReference type="OrthoDB" id="9781261at2"/>
<dbReference type="EC" id="7.1.1.9" evidence="18"/>
<evidence type="ECO:0000256" key="6">
    <source>
        <dbReference type="ARBA" id="ARBA00022692"/>
    </source>
</evidence>
<dbReference type="InterPro" id="IPR001505">
    <property type="entry name" value="Copper_CuA"/>
</dbReference>
<dbReference type="InterPro" id="IPR036909">
    <property type="entry name" value="Cyt_c-like_dom_sf"/>
</dbReference>
<evidence type="ECO:0000256" key="1">
    <source>
        <dbReference type="ARBA" id="ARBA00004141"/>
    </source>
</evidence>
<evidence type="ECO:0000313" key="24">
    <source>
        <dbReference type="EMBL" id="RFA39533.1"/>
    </source>
</evidence>
<evidence type="ECO:0000259" key="22">
    <source>
        <dbReference type="PROSITE" id="PS50999"/>
    </source>
</evidence>
<dbReference type="PROSITE" id="PS51007">
    <property type="entry name" value="CYTC"/>
    <property type="match status" value="1"/>
</dbReference>
<keyword evidence="12 18" id="KW-0186">Copper</keyword>
<dbReference type="PRINTS" id="PR01166">
    <property type="entry name" value="CYCOXIDASEII"/>
</dbReference>
<evidence type="ECO:0000256" key="10">
    <source>
        <dbReference type="ARBA" id="ARBA00022989"/>
    </source>
</evidence>
<dbReference type="InterPro" id="IPR009056">
    <property type="entry name" value="Cyt_c-like_dom"/>
</dbReference>
<dbReference type="PANTHER" id="PTHR22888">
    <property type="entry name" value="CYTOCHROME C OXIDASE, SUBUNIT II"/>
    <property type="match status" value="1"/>
</dbReference>
<protein>
    <recommendedName>
        <fullName evidence="18">Cytochrome c oxidase subunit 2</fullName>
        <ecNumber evidence="18">7.1.1.9</ecNumber>
    </recommendedName>
</protein>
<evidence type="ECO:0000256" key="20">
    <source>
        <dbReference type="SAM" id="SignalP"/>
    </source>
</evidence>
<evidence type="ECO:0000256" key="9">
    <source>
        <dbReference type="ARBA" id="ARBA00022982"/>
    </source>
</evidence>
<dbReference type="InterPro" id="IPR008972">
    <property type="entry name" value="Cupredoxin"/>
</dbReference>
<dbReference type="SUPFAM" id="SSF46626">
    <property type="entry name" value="Cytochrome c"/>
    <property type="match status" value="1"/>
</dbReference>
<evidence type="ECO:0000256" key="19">
    <source>
        <dbReference type="SAM" id="Phobius"/>
    </source>
</evidence>
<keyword evidence="11 16" id="KW-0408">Iron</keyword>
<feature type="signal peptide" evidence="20">
    <location>
        <begin position="1"/>
        <end position="26"/>
    </location>
</feature>
<evidence type="ECO:0000256" key="14">
    <source>
        <dbReference type="ARBA" id="ARBA00024688"/>
    </source>
</evidence>
<feature type="chain" id="PRO_5017831774" description="Cytochrome c oxidase subunit 2" evidence="20">
    <location>
        <begin position="27"/>
        <end position="387"/>
    </location>
</feature>
<evidence type="ECO:0000256" key="8">
    <source>
        <dbReference type="ARBA" id="ARBA00022967"/>
    </source>
</evidence>
<evidence type="ECO:0000256" key="15">
    <source>
        <dbReference type="ARBA" id="ARBA00047816"/>
    </source>
</evidence>
<dbReference type="Gene3D" id="1.10.760.10">
    <property type="entry name" value="Cytochrome c-like domain"/>
    <property type="match status" value="1"/>
</dbReference>
<dbReference type="InterPro" id="IPR011759">
    <property type="entry name" value="Cyt_c_oxidase_su2_TM_dom"/>
</dbReference>
<feature type="transmembrane region" description="Helical" evidence="19">
    <location>
        <begin position="50"/>
        <end position="70"/>
    </location>
</feature>
<feature type="domain" description="Cytochrome c" evidence="23">
    <location>
        <begin position="292"/>
        <end position="370"/>
    </location>
</feature>
<evidence type="ECO:0000256" key="4">
    <source>
        <dbReference type="ARBA" id="ARBA00022617"/>
    </source>
</evidence>
<dbReference type="PANTHER" id="PTHR22888:SF9">
    <property type="entry name" value="CYTOCHROME C OXIDASE SUBUNIT 2"/>
    <property type="match status" value="1"/>
</dbReference>
<proteinExistence type="inferred from homology"/>
<keyword evidence="20" id="KW-0732">Signal</keyword>
<evidence type="ECO:0000256" key="2">
    <source>
        <dbReference type="ARBA" id="ARBA00007866"/>
    </source>
</evidence>
<gene>
    <name evidence="24" type="ORF">CAL65_01840</name>
</gene>
<dbReference type="GO" id="GO:0004129">
    <property type="term" value="F:cytochrome-c oxidase activity"/>
    <property type="evidence" value="ECO:0007669"/>
    <property type="project" value="UniProtKB-EC"/>
</dbReference>
<dbReference type="InterPro" id="IPR036257">
    <property type="entry name" value="Cyt_c_oxidase_su2_TM_sf"/>
</dbReference>
<comment type="caution">
    <text evidence="24">The sequence shown here is derived from an EMBL/GenBank/DDBJ whole genome shotgun (WGS) entry which is preliminary data.</text>
</comment>
<comment type="function">
    <text evidence="14 18">Subunits I and II form the functional core of the enzyme complex. Electrons originating in cytochrome c are transferred via heme a and Cu(A) to the binuclear center formed by heme a3 and Cu(B).</text>
</comment>
<evidence type="ECO:0000256" key="17">
    <source>
        <dbReference type="RuleBase" id="RU000456"/>
    </source>
</evidence>
<keyword evidence="6 17" id="KW-0812">Transmembrane</keyword>
<organism evidence="24 25">
    <name type="scientific">Alkalilimnicola ehrlichii</name>
    <dbReference type="NCBI Taxonomy" id="351052"/>
    <lineage>
        <taxon>Bacteria</taxon>
        <taxon>Pseudomonadati</taxon>
        <taxon>Pseudomonadota</taxon>
        <taxon>Gammaproteobacteria</taxon>
        <taxon>Chromatiales</taxon>
        <taxon>Ectothiorhodospiraceae</taxon>
        <taxon>Alkalilimnicola</taxon>
    </lineage>
</organism>
<dbReference type="Pfam" id="PF13442">
    <property type="entry name" value="Cytochrome_CBB3"/>
    <property type="match status" value="1"/>
</dbReference>
<comment type="subcellular location">
    <subcellularLocation>
        <location evidence="17">Cell membrane</location>
        <topology evidence="17">Multi-pass membrane protein</topology>
    </subcellularLocation>
    <subcellularLocation>
        <location evidence="1">Membrane</location>
        <topology evidence="1">Multi-pass membrane protein</topology>
    </subcellularLocation>
</comment>
<dbReference type="SUPFAM" id="SSF81464">
    <property type="entry name" value="Cytochrome c oxidase subunit II-like, transmembrane region"/>
    <property type="match status" value="1"/>
</dbReference>
<dbReference type="EMBL" id="NFZW01000001">
    <property type="protein sequence ID" value="RFA39533.1"/>
    <property type="molecule type" value="Genomic_DNA"/>
</dbReference>
<sequence length="387" mass="42375">MKVTKRLGARLGLGLGLLLAAGPAAASWGMNLTRGVTSLSQSVYDLHMLVLWICVVIGTVVFGLILWSVIHHRKSRGVTAAQFHHSTAVEIAWTVVPMLILIAMAIPATRVLVAMHDTGDADVTIKVTGYQWMWEYEYIDEDIQFFSRLDRESDRVRQLRSGLDPREVENYLLNVDKPLVVPVNQKIRFLLTANDVIHSFWVPDLGWKRDAIPGFINEAWAEIQEPGIYRGQCAELCGRDHAFMPIVVIAKSQEDYEAWIAEQRAEANGVPEVAAEEAPVEEAVAADMDMDDLMQRGEDVYGAQCAACHQADGRGNPPMFPTLAGSDFVVGPAEDVIDIVLNGQGAMPPLGGVLDDADVASVVTYIRNAFGNETGDVVQPADVQAAR</sequence>
<evidence type="ECO:0000256" key="13">
    <source>
        <dbReference type="ARBA" id="ARBA00023136"/>
    </source>
</evidence>
<keyword evidence="5 17" id="KW-0679">Respiratory chain</keyword>
<comment type="catalytic activity">
    <reaction evidence="15 18">
        <text>4 Fe(II)-[cytochrome c] + O2 + 8 H(+)(in) = 4 Fe(III)-[cytochrome c] + 2 H2O + 4 H(+)(out)</text>
        <dbReference type="Rhea" id="RHEA:11436"/>
        <dbReference type="Rhea" id="RHEA-COMP:10350"/>
        <dbReference type="Rhea" id="RHEA-COMP:14399"/>
        <dbReference type="ChEBI" id="CHEBI:15377"/>
        <dbReference type="ChEBI" id="CHEBI:15378"/>
        <dbReference type="ChEBI" id="CHEBI:15379"/>
        <dbReference type="ChEBI" id="CHEBI:29033"/>
        <dbReference type="ChEBI" id="CHEBI:29034"/>
        <dbReference type="EC" id="7.1.1.9"/>
    </reaction>
</comment>
<dbReference type="InterPro" id="IPR045187">
    <property type="entry name" value="CcO_II"/>
</dbReference>
<comment type="cofactor">
    <cofactor evidence="18">
        <name>Cu cation</name>
        <dbReference type="ChEBI" id="CHEBI:23378"/>
    </cofactor>
    <text evidence="18">Binds a copper A center.</text>
</comment>
<reference evidence="25" key="1">
    <citation type="submission" date="2017-05" db="EMBL/GenBank/DDBJ databases">
        <authorList>
            <person name="Sharma S."/>
            <person name="Sidhu C."/>
            <person name="Pinnaka A.K."/>
        </authorList>
    </citation>
    <scope>NUCLEOTIDE SEQUENCE [LARGE SCALE GENOMIC DNA]</scope>
    <source>
        <strain evidence="25">AK93</strain>
    </source>
</reference>
<evidence type="ECO:0000256" key="18">
    <source>
        <dbReference type="RuleBase" id="RU004024"/>
    </source>
</evidence>
<feature type="domain" description="Cytochrome oxidase subunit II transmembrane region profile" evidence="22">
    <location>
        <begin position="24"/>
        <end position="119"/>
    </location>
</feature>
<keyword evidence="7 16" id="KW-0479">Metal-binding</keyword>
<dbReference type="GO" id="GO:0020037">
    <property type="term" value="F:heme binding"/>
    <property type="evidence" value="ECO:0007669"/>
    <property type="project" value="InterPro"/>
</dbReference>
<dbReference type="InterPro" id="IPR014222">
    <property type="entry name" value="Cyt_c_oxidase_su2"/>
</dbReference>
<dbReference type="Pfam" id="PF00116">
    <property type="entry name" value="COX2"/>
    <property type="match status" value="1"/>
</dbReference>
<keyword evidence="3 17" id="KW-0813">Transport</keyword>
<feature type="domain" description="Cytochrome oxidase subunit II copper A binding" evidence="21">
    <location>
        <begin position="120"/>
        <end position="262"/>
    </location>
</feature>
<evidence type="ECO:0000256" key="12">
    <source>
        <dbReference type="ARBA" id="ARBA00023008"/>
    </source>
</evidence>
<evidence type="ECO:0000313" key="25">
    <source>
        <dbReference type="Proteomes" id="UP000256763"/>
    </source>
</evidence>
<comment type="similarity">
    <text evidence="2 17">Belongs to the cytochrome c oxidase subunit 2 family.</text>
</comment>
<keyword evidence="13 19" id="KW-0472">Membrane</keyword>
<evidence type="ECO:0000259" key="21">
    <source>
        <dbReference type="PROSITE" id="PS50857"/>
    </source>
</evidence>
<evidence type="ECO:0000256" key="3">
    <source>
        <dbReference type="ARBA" id="ARBA00022448"/>
    </source>
</evidence>
<dbReference type="InterPro" id="IPR002429">
    <property type="entry name" value="CcO_II-like_C"/>
</dbReference>
<accession>A0A3E0X1K1</accession>
<keyword evidence="4 16" id="KW-0349">Heme</keyword>
<dbReference type="SUPFAM" id="SSF49503">
    <property type="entry name" value="Cupredoxins"/>
    <property type="match status" value="1"/>
</dbReference>
<keyword evidence="8" id="KW-1278">Translocase</keyword>
<dbReference type="GO" id="GO:0016491">
    <property type="term" value="F:oxidoreductase activity"/>
    <property type="evidence" value="ECO:0007669"/>
    <property type="project" value="InterPro"/>
</dbReference>
<feature type="transmembrane region" description="Helical" evidence="19">
    <location>
        <begin position="91"/>
        <end position="113"/>
    </location>
</feature>
<evidence type="ECO:0000256" key="11">
    <source>
        <dbReference type="ARBA" id="ARBA00023004"/>
    </source>
</evidence>
<evidence type="ECO:0000256" key="5">
    <source>
        <dbReference type="ARBA" id="ARBA00022660"/>
    </source>
</evidence>
<dbReference type="PROSITE" id="PS50857">
    <property type="entry name" value="COX2_CUA"/>
    <property type="match status" value="1"/>
</dbReference>
<keyword evidence="10 19" id="KW-1133">Transmembrane helix</keyword>
<dbReference type="GO" id="GO:0042773">
    <property type="term" value="P:ATP synthesis coupled electron transport"/>
    <property type="evidence" value="ECO:0007669"/>
    <property type="project" value="TreeGrafter"/>
</dbReference>
<keyword evidence="9 17" id="KW-0249">Electron transport</keyword>
<dbReference type="Gene3D" id="1.10.287.90">
    <property type="match status" value="1"/>
</dbReference>
<dbReference type="RefSeq" id="WP_116300499.1">
    <property type="nucleotide sequence ID" value="NZ_NFZV01000001.1"/>
</dbReference>
<dbReference type="Pfam" id="PF02790">
    <property type="entry name" value="COX2_TM"/>
    <property type="match status" value="1"/>
</dbReference>
<dbReference type="AlphaFoldDB" id="A0A3E0X1K1"/>
<dbReference type="NCBIfam" id="TIGR02866">
    <property type="entry name" value="CoxB"/>
    <property type="match status" value="1"/>
</dbReference>
<keyword evidence="25" id="KW-1185">Reference proteome</keyword>
<evidence type="ECO:0000259" key="23">
    <source>
        <dbReference type="PROSITE" id="PS51007"/>
    </source>
</evidence>
<dbReference type="Proteomes" id="UP000256763">
    <property type="component" value="Unassembled WGS sequence"/>
</dbReference>
<evidence type="ECO:0000256" key="7">
    <source>
        <dbReference type="ARBA" id="ARBA00022723"/>
    </source>
</evidence>
<dbReference type="PROSITE" id="PS00078">
    <property type="entry name" value="COX2"/>
    <property type="match status" value="1"/>
</dbReference>
<name>A0A3E0X1K1_9GAMM</name>
<dbReference type="Gene3D" id="2.60.40.420">
    <property type="entry name" value="Cupredoxins - blue copper proteins"/>
    <property type="match status" value="1"/>
</dbReference>
<dbReference type="PROSITE" id="PS50999">
    <property type="entry name" value="COX2_TM"/>
    <property type="match status" value="1"/>
</dbReference>
<evidence type="ECO:0000256" key="16">
    <source>
        <dbReference type="PROSITE-ProRule" id="PRU00433"/>
    </source>
</evidence>